<feature type="signal peptide" evidence="1">
    <location>
        <begin position="1"/>
        <end position="17"/>
    </location>
</feature>
<keyword evidence="3" id="KW-1185">Reference proteome</keyword>
<organism evidence="2 3">
    <name type="scientific">Puccinia striiformis</name>
    <dbReference type="NCBI Taxonomy" id="27350"/>
    <lineage>
        <taxon>Eukaryota</taxon>
        <taxon>Fungi</taxon>
        <taxon>Dikarya</taxon>
        <taxon>Basidiomycota</taxon>
        <taxon>Pucciniomycotina</taxon>
        <taxon>Pucciniomycetes</taxon>
        <taxon>Pucciniales</taxon>
        <taxon>Pucciniaceae</taxon>
        <taxon>Puccinia</taxon>
    </lineage>
</organism>
<feature type="non-terminal residue" evidence="2">
    <location>
        <position position="1"/>
    </location>
</feature>
<accession>A0A2S4VC24</accession>
<protein>
    <submittedName>
        <fullName evidence="2">Uncharacterized protein</fullName>
    </submittedName>
</protein>
<dbReference type="EMBL" id="PKSM01000151">
    <property type="protein sequence ID" value="POW07089.1"/>
    <property type="molecule type" value="Genomic_DNA"/>
</dbReference>
<evidence type="ECO:0000313" key="2">
    <source>
        <dbReference type="EMBL" id="POW07089.1"/>
    </source>
</evidence>
<name>A0A2S4VC24_9BASI</name>
<dbReference type="VEuPathDB" id="FungiDB:PSHT_10111"/>
<gene>
    <name evidence="2" type="ORF">PSHT_10111</name>
</gene>
<dbReference type="Proteomes" id="UP000238274">
    <property type="component" value="Unassembled WGS sequence"/>
</dbReference>
<proteinExistence type="predicted"/>
<evidence type="ECO:0000313" key="3">
    <source>
        <dbReference type="Proteomes" id="UP000238274"/>
    </source>
</evidence>
<reference evidence="2 3" key="1">
    <citation type="submission" date="2017-12" db="EMBL/GenBank/DDBJ databases">
        <title>Gene loss provides genomic basis for host adaptation in cereal stripe rust fungi.</title>
        <authorList>
            <person name="Xia C."/>
        </authorList>
    </citation>
    <scope>NUCLEOTIDE SEQUENCE [LARGE SCALE GENOMIC DNA]</scope>
    <source>
        <strain evidence="2 3">93TX-2</strain>
    </source>
</reference>
<reference evidence="3" key="3">
    <citation type="journal article" date="2018" name="Mol. Plant Microbe Interact.">
        <title>Genome sequence resources for the wheat stripe rust pathogen (Puccinia striiformis f. sp. tritici) and the barley stripe rust pathogen (Puccinia striiformis f. sp. hordei).</title>
        <authorList>
            <person name="Xia C."/>
            <person name="Wang M."/>
            <person name="Yin C."/>
            <person name="Cornejo O.E."/>
            <person name="Hulbert S.H."/>
            <person name="Chen X."/>
        </authorList>
    </citation>
    <scope>NUCLEOTIDE SEQUENCE [LARGE SCALE GENOMIC DNA]</scope>
    <source>
        <strain evidence="3">93TX-2</strain>
    </source>
</reference>
<sequence>VTGFLWWESRVLGLLRAAFCGERVTWQQSSTPSQAHIKFGDRGQRLEGAKIDDSTQHDTIQIVRGCISDPHAIDGYLLVELTPPRTQLQQVCKLSHWGPSSSCGLGFFTTYFVAPVAVVGGTTRPHTMSSCCLPNPAGH</sequence>
<comment type="caution">
    <text evidence="2">The sequence shown here is derived from an EMBL/GenBank/DDBJ whole genome shotgun (WGS) entry which is preliminary data.</text>
</comment>
<dbReference type="VEuPathDB" id="FungiDB:PSTT_11538"/>
<feature type="chain" id="PRO_5015714210" evidence="1">
    <location>
        <begin position="18"/>
        <end position="139"/>
    </location>
</feature>
<reference evidence="3" key="2">
    <citation type="journal article" date="2018" name="BMC Genomics">
        <title>Genomic insights into host adaptation between the wheat stripe rust pathogen (Puccinia striiformis f. sp. tritici) and the barley stripe rust pathogen (Puccinia striiformis f. sp. hordei).</title>
        <authorList>
            <person name="Xia C."/>
            <person name="Wang M."/>
            <person name="Yin C."/>
            <person name="Cornejo O.E."/>
            <person name="Hulbert S.H."/>
            <person name="Chen X."/>
        </authorList>
    </citation>
    <scope>NUCLEOTIDE SEQUENCE [LARGE SCALE GENOMIC DNA]</scope>
    <source>
        <strain evidence="3">93TX-2</strain>
    </source>
</reference>
<keyword evidence="1" id="KW-0732">Signal</keyword>
<dbReference type="AlphaFoldDB" id="A0A2S4VC24"/>
<evidence type="ECO:0000256" key="1">
    <source>
        <dbReference type="SAM" id="SignalP"/>
    </source>
</evidence>